<gene>
    <name evidence="7" type="ORF">CM19_12855</name>
</gene>
<comment type="similarity">
    <text evidence="1">Belongs to the UDPGP type 2 family.</text>
</comment>
<dbReference type="GO" id="GO:0006011">
    <property type="term" value="P:UDP-alpha-D-glucose metabolic process"/>
    <property type="evidence" value="ECO:0007669"/>
    <property type="project" value="InterPro"/>
</dbReference>
<feature type="domain" description="Nucleotidyl transferase" evidence="6">
    <location>
        <begin position="3"/>
        <end position="244"/>
    </location>
</feature>
<dbReference type="EMBL" id="JFZT01000067">
    <property type="protein sequence ID" value="EZQ01564.1"/>
    <property type="molecule type" value="Genomic_DNA"/>
</dbReference>
<dbReference type="RefSeq" id="WP_048100731.1">
    <property type="nucleotide sequence ID" value="NZ_JFZT01000067.1"/>
</dbReference>
<evidence type="ECO:0000313" key="7">
    <source>
        <dbReference type="EMBL" id="EZQ01564.1"/>
    </source>
</evidence>
<sequence>MQGVITAAGLGTRMLPVTKVIPKEMLPVLFKGEFKPIIHIVFEQLYTLGIRDFIIVVGRGKRTIEDYFTPDYNFVQYLESVGKVKQAQDLMGLYKKVEESSIAFVNQPEPKGFGDAVLRSKPFVHEDFMVVAPDTLLLSIPKMPINSITVTKVDDPRIYGVVTLEEGDMIKDIEEKPNVPKSNIAVMPYYHFDLEIFNALESIFPVHGELQLTEGIRELLRRGKKFKAIFVEGSYDMGDLQKYIVSLKEFLSWNGAD</sequence>
<dbReference type="InterPro" id="IPR005835">
    <property type="entry name" value="NTP_transferase_dom"/>
</dbReference>
<dbReference type="InterPro" id="IPR029044">
    <property type="entry name" value="Nucleotide-diphossugar_trans"/>
</dbReference>
<evidence type="ECO:0000256" key="4">
    <source>
        <dbReference type="ARBA" id="ARBA00022695"/>
    </source>
</evidence>
<proteinExistence type="inferred from homology"/>
<dbReference type="Gene3D" id="3.90.550.10">
    <property type="entry name" value="Spore Coat Polysaccharide Biosynthesis Protein SpsA, Chain A"/>
    <property type="match status" value="1"/>
</dbReference>
<evidence type="ECO:0000313" key="8">
    <source>
        <dbReference type="Proteomes" id="UP000024332"/>
    </source>
</evidence>
<evidence type="ECO:0000259" key="6">
    <source>
        <dbReference type="Pfam" id="PF00483"/>
    </source>
</evidence>
<comment type="caution">
    <text evidence="7">The sequence shown here is derived from an EMBL/GenBank/DDBJ whole genome shotgun (WGS) entry which is preliminary data.</text>
</comment>
<organism evidence="7 8">
    <name type="scientific">Candidatus Acidianus copahuensis</name>
    <dbReference type="NCBI Taxonomy" id="1160895"/>
    <lineage>
        <taxon>Archaea</taxon>
        <taxon>Thermoproteota</taxon>
        <taxon>Thermoprotei</taxon>
        <taxon>Sulfolobales</taxon>
        <taxon>Sulfolobaceae</taxon>
        <taxon>Acidianus</taxon>
    </lineage>
</organism>
<dbReference type="AlphaFoldDB" id="A0A031LK03"/>
<name>A0A031LK03_9CREN</name>
<protein>
    <recommendedName>
        <fullName evidence="2">UTP--glucose-1-phosphate uridylyltransferase</fullName>
        <ecNumber evidence="2">2.7.7.9</ecNumber>
    </recommendedName>
</protein>
<evidence type="ECO:0000256" key="1">
    <source>
        <dbReference type="ARBA" id="ARBA00006890"/>
    </source>
</evidence>
<keyword evidence="4 7" id="KW-0548">Nucleotidyltransferase</keyword>
<dbReference type="PANTHER" id="PTHR43197">
    <property type="entry name" value="UTP--GLUCOSE-1-PHOSPHATE URIDYLYLTRANSFERASE"/>
    <property type="match status" value="1"/>
</dbReference>
<dbReference type="EC" id="2.7.7.9" evidence="2"/>
<keyword evidence="8" id="KW-1185">Reference proteome</keyword>
<dbReference type="OrthoDB" id="15372at2157"/>
<evidence type="ECO:0000256" key="3">
    <source>
        <dbReference type="ARBA" id="ARBA00022679"/>
    </source>
</evidence>
<dbReference type="STRING" id="1160895.CM19_12855"/>
<dbReference type="GO" id="GO:0003983">
    <property type="term" value="F:UTP:glucose-1-phosphate uridylyltransferase activity"/>
    <property type="evidence" value="ECO:0007669"/>
    <property type="project" value="UniProtKB-EC"/>
</dbReference>
<evidence type="ECO:0000256" key="5">
    <source>
        <dbReference type="ARBA" id="ARBA00048128"/>
    </source>
</evidence>
<dbReference type="Proteomes" id="UP000024332">
    <property type="component" value="Unassembled WGS sequence"/>
</dbReference>
<dbReference type="PANTHER" id="PTHR43197:SF1">
    <property type="entry name" value="UTP--GLUCOSE-1-PHOSPHATE URIDYLYLTRANSFERASE"/>
    <property type="match status" value="1"/>
</dbReference>
<evidence type="ECO:0000256" key="2">
    <source>
        <dbReference type="ARBA" id="ARBA00012415"/>
    </source>
</evidence>
<accession>A0A031LK03</accession>
<reference evidence="7 8" key="1">
    <citation type="submission" date="2014-03" db="EMBL/GenBank/DDBJ databases">
        <title>Draft genome sequence of the novel thermoacidophilic archaea Acidianus copahuensis ALE1 strain, isolated from Copahue volcanic area in Neuquen Argentina.</title>
        <authorList>
            <person name="Urbieta M.S."/>
            <person name="Rascovan N."/>
            <person name="Castro C."/>
            <person name="Revale S."/>
            <person name="Giaveno M.A."/>
            <person name="Vazquez M.P."/>
            <person name="Donati E.R."/>
        </authorList>
    </citation>
    <scope>NUCLEOTIDE SEQUENCE [LARGE SCALE GENOMIC DNA]</scope>
    <source>
        <strain evidence="7 8">ALE1</strain>
    </source>
</reference>
<dbReference type="InterPro" id="IPR005771">
    <property type="entry name" value="GalU_uridylyltTrfase_bac/arc"/>
</dbReference>
<comment type="catalytic activity">
    <reaction evidence="5">
        <text>alpha-D-glucose 1-phosphate + UTP + H(+) = UDP-alpha-D-glucose + diphosphate</text>
        <dbReference type="Rhea" id="RHEA:19889"/>
        <dbReference type="ChEBI" id="CHEBI:15378"/>
        <dbReference type="ChEBI" id="CHEBI:33019"/>
        <dbReference type="ChEBI" id="CHEBI:46398"/>
        <dbReference type="ChEBI" id="CHEBI:58601"/>
        <dbReference type="ChEBI" id="CHEBI:58885"/>
        <dbReference type="EC" id="2.7.7.9"/>
    </reaction>
</comment>
<dbReference type="Pfam" id="PF00483">
    <property type="entry name" value="NTP_transferase"/>
    <property type="match status" value="1"/>
</dbReference>
<keyword evidence="3 7" id="KW-0808">Transferase</keyword>
<dbReference type="SUPFAM" id="SSF53448">
    <property type="entry name" value="Nucleotide-diphospho-sugar transferases"/>
    <property type="match status" value="1"/>
</dbReference>